<sequence length="88" mass="10003">MAIWEHDGQMFEYISTYCLPEDAWHHEVTGLSASAYICLVIPDLTPDGPFTPAPPDNATLRFFDSTIPWPIWTKFMTAVQDSRHFAEG</sequence>
<gene>
    <name evidence="1" type="ORF">ACFFH7_07840</name>
</gene>
<protein>
    <submittedName>
        <fullName evidence="1">Uncharacterized protein</fullName>
    </submittedName>
</protein>
<dbReference type="Proteomes" id="UP001589810">
    <property type="component" value="Unassembled WGS sequence"/>
</dbReference>
<keyword evidence="2" id="KW-1185">Reference proteome</keyword>
<proteinExistence type="predicted"/>
<organism evidence="1 2">
    <name type="scientific">Kutzneria chonburiensis</name>
    <dbReference type="NCBI Taxonomy" id="1483604"/>
    <lineage>
        <taxon>Bacteria</taxon>
        <taxon>Bacillati</taxon>
        <taxon>Actinomycetota</taxon>
        <taxon>Actinomycetes</taxon>
        <taxon>Pseudonocardiales</taxon>
        <taxon>Pseudonocardiaceae</taxon>
        <taxon>Kutzneria</taxon>
    </lineage>
</organism>
<dbReference type="RefSeq" id="WP_273942604.1">
    <property type="nucleotide sequence ID" value="NZ_CP097263.1"/>
</dbReference>
<comment type="caution">
    <text evidence="1">The sequence shown here is derived from an EMBL/GenBank/DDBJ whole genome shotgun (WGS) entry which is preliminary data.</text>
</comment>
<dbReference type="EMBL" id="JBHLUD010000002">
    <property type="protein sequence ID" value="MFC0541391.1"/>
    <property type="molecule type" value="Genomic_DNA"/>
</dbReference>
<evidence type="ECO:0000313" key="1">
    <source>
        <dbReference type="EMBL" id="MFC0541391.1"/>
    </source>
</evidence>
<name>A0ABV6MNF5_9PSEU</name>
<evidence type="ECO:0000313" key="2">
    <source>
        <dbReference type="Proteomes" id="UP001589810"/>
    </source>
</evidence>
<accession>A0ABV6MNF5</accession>
<reference evidence="1 2" key="1">
    <citation type="submission" date="2024-09" db="EMBL/GenBank/DDBJ databases">
        <authorList>
            <person name="Sun Q."/>
            <person name="Mori K."/>
        </authorList>
    </citation>
    <scope>NUCLEOTIDE SEQUENCE [LARGE SCALE GENOMIC DNA]</scope>
    <source>
        <strain evidence="1 2">TBRC 1432</strain>
    </source>
</reference>